<dbReference type="GO" id="GO:0004222">
    <property type="term" value="F:metalloendopeptidase activity"/>
    <property type="evidence" value="ECO:0007669"/>
    <property type="project" value="InterPro"/>
</dbReference>
<evidence type="ECO:0000256" key="6">
    <source>
        <dbReference type="ARBA" id="ARBA00022801"/>
    </source>
</evidence>
<dbReference type="InterPro" id="IPR001478">
    <property type="entry name" value="PDZ"/>
</dbReference>
<dbReference type="Gene3D" id="2.30.42.10">
    <property type="match status" value="1"/>
</dbReference>
<dbReference type="Proteomes" id="UP000176864">
    <property type="component" value="Unassembled WGS sequence"/>
</dbReference>
<evidence type="ECO:0000259" key="12">
    <source>
        <dbReference type="PROSITE" id="PS50106"/>
    </source>
</evidence>
<dbReference type="PANTHER" id="PTHR42837:SF2">
    <property type="entry name" value="MEMBRANE METALLOPROTEASE ARASP2, CHLOROPLASTIC-RELATED"/>
    <property type="match status" value="1"/>
</dbReference>
<dbReference type="GO" id="GO:0016020">
    <property type="term" value="C:membrane"/>
    <property type="evidence" value="ECO:0007669"/>
    <property type="project" value="UniProtKB-SubCell"/>
</dbReference>
<sequence>MILLSIAIFIFILGILVFVHELGHFIAARRAGMKVDEFGFGFPPRLFSFKKGETLYSVNMIPLGGFVKIVGEEGTSADPRAFANASFGHRLLTLLAGVLMNFVLGWVLLFLGFWVIGAPVDTQTANGLQSAKLHNEQVRVTGVIPDSSAEHAGFKPGDIIVSIDGNSFAMLQEIIDYNKGKMGQKVTFELKRGSQTIFRDVTPDPSKTDAPVGFGLEKIARVTFPIWDSVKLASISFAQTAFVIFQALAMLFQKLFSSGQLVAGLAGPIGIAAMTKDFINSGGIYLVHFVAVLSINLGVLNAMPFPALDGGRVLFLIIEKIRGTKSLKIERYANIVGFLLLMLLMVAVTFKDIGRFSDEFKRLFERIF</sequence>
<evidence type="ECO:0000256" key="5">
    <source>
        <dbReference type="ARBA" id="ARBA00022692"/>
    </source>
</evidence>
<feature type="transmembrane region" description="Helical" evidence="11">
    <location>
        <begin position="91"/>
        <end position="116"/>
    </location>
</feature>
<dbReference type="SMART" id="SM00228">
    <property type="entry name" value="PDZ"/>
    <property type="match status" value="1"/>
</dbReference>
<keyword evidence="10 11" id="KW-0472">Membrane</keyword>
<evidence type="ECO:0000256" key="7">
    <source>
        <dbReference type="ARBA" id="ARBA00022833"/>
    </source>
</evidence>
<dbReference type="InterPro" id="IPR036034">
    <property type="entry name" value="PDZ_sf"/>
</dbReference>
<keyword evidence="7" id="KW-0862">Zinc</keyword>
<evidence type="ECO:0000256" key="4">
    <source>
        <dbReference type="ARBA" id="ARBA00022670"/>
    </source>
</evidence>
<keyword evidence="9" id="KW-0482">Metalloprotease</keyword>
<dbReference type="PANTHER" id="PTHR42837">
    <property type="entry name" value="REGULATOR OF SIGMA-E PROTEASE RSEP"/>
    <property type="match status" value="1"/>
</dbReference>
<accession>A0A1F5NKZ7</accession>
<dbReference type="PROSITE" id="PS50106">
    <property type="entry name" value="PDZ"/>
    <property type="match status" value="1"/>
</dbReference>
<keyword evidence="8 11" id="KW-1133">Transmembrane helix</keyword>
<evidence type="ECO:0000256" key="10">
    <source>
        <dbReference type="ARBA" id="ARBA00023136"/>
    </source>
</evidence>
<evidence type="ECO:0000256" key="8">
    <source>
        <dbReference type="ARBA" id="ARBA00022989"/>
    </source>
</evidence>
<dbReference type="AlphaFoldDB" id="A0A1F5NKZ7"/>
<comment type="caution">
    <text evidence="13">The sequence shown here is derived from an EMBL/GenBank/DDBJ whole genome shotgun (WGS) entry which is preliminary data.</text>
</comment>
<feature type="transmembrane region" description="Helical" evidence="11">
    <location>
        <begin position="329"/>
        <end position="350"/>
    </location>
</feature>
<dbReference type="Pfam" id="PF17820">
    <property type="entry name" value="PDZ_6"/>
    <property type="match status" value="1"/>
</dbReference>
<name>A0A1F5NKZ7_9BACT</name>
<feature type="domain" description="PDZ" evidence="12">
    <location>
        <begin position="111"/>
        <end position="174"/>
    </location>
</feature>
<evidence type="ECO:0000313" key="13">
    <source>
        <dbReference type="EMBL" id="OGE78325.1"/>
    </source>
</evidence>
<keyword evidence="4" id="KW-0645">Protease</keyword>
<evidence type="ECO:0000313" key="14">
    <source>
        <dbReference type="Proteomes" id="UP000176864"/>
    </source>
</evidence>
<protein>
    <recommendedName>
        <fullName evidence="12">PDZ domain-containing protein</fullName>
    </recommendedName>
</protein>
<keyword evidence="5 11" id="KW-0812">Transmembrane</keyword>
<comment type="cofactor">
    <cofactor evidence="1">
        <name>Zn(2+)</name>
        <dbReference type="ChEBI" id="CHEBI:29105"/>
    </cofactor>
</comment>
<dbReference type="InterPro" id="IPR004387">
    <property type="entry name" value="Pept_M50_Zn"/>
</dbReference>
<dbReference type="InterPro" id="IPR041489">
    <property type="entry name" value="PDZ_6"/>
</dbReference>
<dbReference type="GO" id="GO:0006508">
    <property type="term" value="P:proteolysis"/>
    <property type="evidence" value="ECO:0007669"/>
    <property type="project" value="UniProtKB-KW"/>
</dbReference>
<gene>
    <name evidence="13" type="ORF">A2751_04205</name>
</gene>
<proteinExistence type="inferred from homology"/>
<dbReference type="STRING" id="1817824.A2751_04205"/>
<evidence type="ECO:0000256" key="9">
    <source>
        <dbReference type="ARBA" id="ARBA00023049"/>
    </source>
</evidence>
<comment type="similarity">
    <text evidence="3">Belongs to the peptidase M50B family.</text>
</comment>
<evidence type="ECO:0000256" key="2">
    <source>
        <dbReference type="ARBA" id="ARBA00004141"/>
    </source>
</evidence>
<evidence type="ECO:0000256" key="3">
    <source>
        <dbReference type="ARBA" id="ARBA00007931"/>
    </source>
</evidence>
<comment type="subcellular location">
    <subcellularLocation>
        <location evidence="2">Membrane</location>
        <topology evidence="2">Multi-pass membrane protein</topology>
    </subcellularLocation>
</comment>
<evidence type="ECO:0000256" key="1">
    <source>
        <dbReference type="ARBA" id="ARBA00001947"/>
    </source>
</evidence>
<dbReference type="CDD" id="cd06163">
    <property type="entry name" value="S2P-M50_PDZ_RseP-like"/>
    <property type="match status" value="1"/>
</dbReference>
<dbReference type="SUPFAM" id="SSF50156">
    <property type="entry name" value="PDZ domain-like"/>
    <property type="match status" value="1"/>
</dbReference>
<dbReference type="InterPro" id="IPR008915">
    <property type="entry name" value="Peptidase_M50"/>
</dbReference>
<keyword evidence="6" id="KW-0378">Hydrolase</keyword>
<organism evidence="13 14">
    <name type="scientific">Candidatus Doudnabacteria bacterium RIFCSPHIGHO2_01_FULL_46_14</name>
    <dbReference type="NCBI Taxonomy" id="1817824"/>
    <lineage>
        <taxon>Bacteria</taxon>
        <taxon>Candidatus Doudnaibacteriota</taxon>
    </lineage>
</organism>
<evidence type="ECO:0000256" key="11">
    <source>
        <dbReference type="SAM" id="Phobius"/>
    </source>
</evidence>
<reference evidence="13 14" key="1">
    <citation type="journal article" date="2016" name="Nat. Commun.">
        <title>Thousands of microbial genomes shed light on interconnected biogeochemical processes in an aquifer system.</title>
        <authorList>
            <person name="Anantharaman K."/>
            <person name="Brown C.T."/>
            <person name="Hug L.A."/>
            <person name="Sharon I."/>
            <person name="Castelle C.J."/>
            <person name="Probst A.J."/>
            <person name="Thomas B.C."/>
            <person name="Singh A."/>
            <person name="Wilkins M.J."/>
            <person name="Karaoz U."/>
            <person name="Brodie E.L."/>
            <person name="Williams K.H."/>
            <person name="Hubbard S.S."/>
            <person name="Banfield J.F."/>
        </authorList>
    </citation>
    <scope>NUCLEOTIDE SEQUENCE [LARGE SCALE GENOMIC DNA]</scope>
</reference>
<dbReference type="Pfam" id="PF02163">
    <property type="entry name" value="Peptidase_M50"/>
    <property type="match status" value="1"/>
</dbReference>
<feature type="transmembrane region" description="Helical" evidence="11">
    <location>
        <begin position="285"/>
        <end position="308"/>
    </location>
</feature>
<feature type="transmembrane region" description="Helical" evidence="11">
    <location>
        <begin position="6"/>
        <end position="27"/>
    </location>
</feature>
<dbReference type="EMBL" id="MFEK01000014">
    <property type="protein sequence ID" value="OGE78325.1"/>
    <property type="molecule type" value="Genomic_DNA"/>
</dbReference>
<feature type="transmembrane region" description="Helical" evidence="11">
    <location>
        <begin position="232"/>
        <end position="252"/>
    </location>
</feature>